<evidence type="ECO:0000256" key="2">
    <source>
        <dbReference type="ARBA" id="ARBA00022723"/>
    </source>
</evidence>
<keyword evidence="2 4" id="KW-0479">Metal-binding</keyword>
<keyword evidence="3 4" id="KW-0408">Iron</keyword>
<dbReference type="Proteomes" id="UP001302719">
    <property type="component" value="Chromosome"/>
</dbReference>
<dbReference type="Pfam" id="PF13442">
    <property type="entry name" value="Cytochrome_CBB3"/>
    <property type="match status" value="1"/>
</dbReference>
<reference evidence="7 8" key="1">
    <citation type="submission" date="2023-01" db="EMBL/GenBank/DDBJ databases">
        <title>Cultivation and genomic characterization of new, ubiquitous marine nitrite-oxidizing bacteria from the Nitrospirales.</title>
        <authorList>
            <person name="Mueller A.J."/>
            <person name="Daebeler A."/>
            <person name="Herbold C.W."/>
            <person name="Kirkegaard R.H."/>
            <person name="Daims H."/>
        </authorList>
    </citation>
    <scope>NUCLEOTIDE SEQUENCE [LARGE SCALE GENOMIC DNA]</scope>
    <source>
        <strain evidence="7 8">VA</strain>
    </source>
</reference>
<keyword evidence="1 4" id="KW-0349">Heme</keyword>
<evidence type="ECO:0000256" key="4">
    <source>
        <dbReference type="PROSITE-ProRule" id="PRU00433"/>
    </source>
</evidence>
<dbReference type="GO" id="GO:0009055">
    <property type="term" value="F:electron transfer activity"/>
    <property type="evidence" value="ECO:0007669"/>
    <property type="project" value="InterPro"/>
</dbReference>
<dbReference type="EMBL" id="CP116967">
    <property type="protein sequence ID" value="WNM58072.1"/>
    <property type="molecule type" value="Genomic_DNA"/>
</dbReference>
<evidence type="ECO:0000256" key="3">
    <source>
        <dbReference type="ARBA" id="ARBA00023004"/>
    </source>
</evidence>
<evidence type="ECO:0000259" key="6">
    <source>
        <dbReference type="PROSITE" id="PS51007"/>
    </source>
</evidence>
<dbReference type="KEGG" id="nall:PP769_19210"/>
<feature type="region of interest" description="Disordered" evidence="5">
    <location>
        <begin position="107"/>
        <end position="127"/>
    </location>
</feature>
<dbReference type="GO" id="GO:0020037">
    <property type="term" value="F:heme binding"/>
    <property type="evidence" value="ECO:0007669"/>
    <property type="project" value="InterPro"/>
</dbReference>
<gene>
    <name evidence="7" type="ORF">PP769_19210</name>
</gene>
<evidence type="ECO:0000313" key="8">
    <source>
        <dbReference type="Proteomes" id="UP001302719"/>
    </source>
</evidence>
<sequence>MPKGWWNDPVVLSEGRLLYQGVTKPFVNCAKCHGRDGKPTKRGAPDLTDAKRVKRFSDSYWFWRIEEGVPMTSMEGWSKKLSDQEIWKIIAYQRNFALRGQAYNPATDRWEDPEAQQQAAASPVKTK</sequence>
<accession>A0AA96GBP7</accession>
<protein>
    <submittedName>
        <fullName evidence="7">Cytochrome c</fullName>
    </submittedName>
</protein>
<evidence type="ECO:0000313" key="7">
    <source>
        <dbReference type="EMBL" id="WNM58072.1"/>
    </source>
</evidence>
<dbReference type="Gene3D" id="1.10.760.10">
    <property type="entry name" value="Cytochrome c-like domain"/>
    <property type="match status" value="1"/>
</dbReference>
<organism evidence="7 8">
    <name type="scientific">Candidatus Nitrospira allomarina</name>
    <dbReference type="NCBI Taxonomy" id="3020900"/>
    <lineage>
        <taxon>Bacteria</taxon>
        <taxon>Pseudomonadati</taxon>
        <taxon>Nitrospirota</taxon>
        <taxon>Nitrospiria</taxon>
        <taxon>Nitrospirales</taxon>
        <taxon>Nitrospiraceae</taxon>
        <taxon>Nitrospira</taxon>
    </lineage>
</organism>
<evidence type="ECO:0000256" key="5">
    <source>
        <dbReference type="SAM" id="MobiDB-lite"/>
    </source>
</evidence>
<dbReference type="GO" id="GO:0046872">
    <property type="term" value="F:metal ion binding"/>
    <property type="evidence" value="ECO:0007669"/>
    <property type="project" value="UniProtKB-KW"/>
</dbReference>
<dbReference type="PROSITE" id="PS51007">
    <property type="entry name" value="CYTC"/>
    <property type="match status" value="1"/>
</dbReference>
<dbReference type="InterPro" id="IPR036909">
    <property type="entry name" value="Cyt_c-like_dom_sf"/>
</dbReference>
<evidence type="ECO:0000256" key="1">
    <source>
        <dbReference type="ARBA" id="ARBA00022617"/>
    </source>
</evidence>
<keyword evidence="8" id="KW-1185">Reference proteome</keyword>
<proteinExistence type="predicted"/>
<dbReference type="InterPro" id="IPR009056">
    <property type="entry name" value="Cyt_c-like_dom"/>
</dbReference>
<name>A0AA96GBP7_9BACT</name>
<dbReference type="RefSeq" id="WP_312643373.1">
    <property type="nucleotide sequence ID" value="NZ_CP116967.1"/>
</dbReference>
<feature type="domain" description="Cytochrome c" evidence="6">
    <location>
        <begin position="10"/>
        <end position="97"/>
    </location>
</feature>
<dbReference type="SUPFAM" id="SSF46626">
    <property type="entry name" value="Cytochrome c"/>
    <property type="match status" value="1"/>
</dbReference>
<dbReference type="AlphaFoldDB" id="A0AA96GBP7"/>